<dbReference type="Proteomes" id="UP000070505">
    <property type="component" value="Unassembled WGS sequence"/>
</dbReference>
<sequence>MNRMNRANRANWMNRTSCMNRANRILVISISFLKFFNLNLETLEKVSER</sequence>
<dbReference type="AlphaFoldDB" id="A0A135Z5M9"/>
<dbReference type="EMBL" id="LSRC01000035">
    <property type="protein sequence ID" value="KXI16909.1"/>
    <property type="molecule type" value="Genomic_DNA"/>
</dbReference>
<reference evidence="1 2" key="1">
    <citation type="submission" date="2016-02" db="EMBL/GenBank/DDBJ databases">
        <authorList>
            <person name="Wen L."/>
            <person name="He K."/>
            <person name="Yang H."/>
        </authorList>
    </citation>
    <scope>NUCLEOTIDE SEQUENCE [LARGE SCALE GENOMIC DNA]</scope>
    <source>
        <strain evidence="1 2">CMW7778B</strain>
    </source>
</reference>
<organism evidence="1 2">
    <name type="scientific">Gardnerella vaginalis</name>
    <dbReference type="NCBI Taxonomy" id="2702"/>
    <lineage>
        <taxon>Bacteria</taxon>
        <taxon>Bacillati</taxon>
        <taxon>Actinomycetota</taxon>
        <taxon>Actinomycetes</taxon>
        <taxon>Bifidobacteriales</taxon>
        <taxon>Bifidobacteriaceae</taxon>
        <taxon>Gardnerella</taxon>
    </lineage>
</organism>
<proteinExistence type="predicted"/>
<comment type="caution">
    <text evidence="1">The sequence shown here is derived from an EMBL/GenBank/DDBJ whole genome shotgun (WGS) entry which is preliminary data.</text>
</comment>
<dbReference type="PATRIC" id="fig|2702.101.peg.809"/>
<protein>
    <submittedName>
        <fullName evidence="1">Uncharacterized protein</fullName>
    </submittedName>
</protein>
<name>A0A135Z5M9_GARVA</name>
<accession>A0A135Z5M9</accession>
<gene>
    <name evidence="1" type="ORF">HMPREF3230_00828</name>
</gene>
<evidence type="ECO:0000313" key="2">
    <source>
        <dbReference type="Proteomes" id="UP000070505"/>
    </source>
</evidence>
<evidence type="ECO:0000313" key="1">
    <source>
        <dbReference type="EMBL" id="KXI16909.1"/>
    </source>
</evidence>